<comment type="caution">
    <text evidence="3">The sequence shown here is derived from an EMBL/GenBank/DDBJ whole genome shotgun (WGS) entry which is preliminary data.</text>
</comment>
<organism evidence="3 4">
    <name type="scientific">Symbiodinium natans</name>
    <dbReference type="NCBI Taxonomy" id="878477"/>
    <lineage>
        <taxon>Eukaryota</taxon>
        <taxon>Sar</taxon>
        <taxon>Alveolata</taxon>
        <taxon>Dinophyceae</taxon>
        <taxon>Suessiales</taxon>
        <taxon>Symbiodiniaceae</taxon>
        <taxon>Symbiodinium</taxon>
    </lineage>
</organism>
<keyword evidence="1" id="KW-1133">Transmembrane helix</keyword>
<evidence type="ECO:0000313" key="4">
    <source>
        <dbReference type="Proteomes" id="UP000604046"/>
    </source>
</evidence>
<evidence type="ECO:0000313" key="3">
    <source>
        <dbReference type="EMBL" id="CAE7395315.1"/>
    </source>
</evidence>
<evidence type="ECO:0000256" key="1">
    <source>
        <dbReference type="SAM" id="Phobius"/>
    </source>
</evidence>
<gene>
    <name evidence="3" type="primary">ANKRD17</name>
    <name evidence="3" type="ORF">SNAT2548_LOCUS21533</name>
</gene>
<proteinExistence type="predicted"/>
<reference evidence="3" key="1">
    <citation type="submission" date="2021-02" db="EMBL/GenBank/DDBJ databases">
        <authorList>
            <person name="Dougan E. K."/>
            <person name="Rhodes N."/>
            <person name="Thang M."/>
            <person name="Chan C."/>
        </authorList>
    </citation>
    <scope>NUCLEOTIDE SEQUENCE</scope>
</reference>
<feature type="signal peptide" evidence="2">
    <location>
        <begin position="1"/>
        <end position="16"/>
    </location>
</feature>
<dbReference type="Proteomes" id="UP000604046">
    <property type="component" value="Unassembled WGS sequence"/>
</dbReference>
<sequence length="189" mass="21390">MVLLLVFMSAGSLAMGNLLQEFIATDSNVLEDREWIWIHYGTAYRSLYTLYEITFAGNWPTKARPVLDKVSHAFVVFFVLYITLIVFAVIRVVTAVFLKDTLEAAQNDAELQMVNQMRKKAEYIKRLERAFTSIDAGGNGMITEERLIDPSPAIMRLASQPQNRCAMISLTYSHRRMAADPPPLPPAFI</sequence>
<accession>A0A812QN01</accession>
<feature type="transmembrane region" description="Helical" evidence="1">
    <location>
        <begin position="74"/>
        <end position="98"/>
    </location>
</feature>
<keyword evidence="4" id="KW-1185">Reference proteome</keyword>
<keyword evidence="1" id="KW-0472">Membrane</keyword>
<dbReference type="AlphaFoldDB" id="A0A812QN01"/>
<keyword evidence="1" id="KW-0812">Transmembrane</keyword>
<evidence type="ECO:0000256" key="2">
    <source>
        <dbReference type="SAM" id="SignalP"/>
    </source>
</evidence>
<protein>
    <submittedName>
        <fullName evidence="3">ANKRD17 protein</fullName>
    </submittedName>
</protein>
<dbReference type="OrthoDB" id="431720at2759"/>
<name>A0A812QN01_9DINO</name>
<feature type="chain" id="PRO_5032982073" evidence="2">
    <location>
        <begin position="17"/>
        <end position="189"/>
    </location>
</feature>
<keyword evidence="2" id="KW-0732">Signal</keyword>
<dbReference type="EMBL" id="CAJNDS010002256">
    <property type="protein sequence ID" value="CAE7395315.1"/>
    <property type="molecule type" value="Genomic_DNA"/>
</dbReference>
<dbReference type="Gene3D" id="1.10.287.70">
    <property type="match status" value="1"/>
</dbReference>